<dbReference type="EMBL" id="MCFG01000168">
    <property type="protein sequence ID" value="ORX79650.1"/>
    <property type="molecule type" value="Genomic_DNA"/>
</dbReference>
<evidence type="ECO:0000256" key="3">
    <source>
        <dbReference type="SAM" id="Phobius"/>
    </source>
</evidence>
<keyword evidence="3" id="KW-1133">Transmembrane helix</keyword>
<protein>
    <submittedName>
        <fullName evidence="5">L domain-like protein</fullName>
    </submittedName>
</protein>
<keyword evidence="3" id="KW-0812">Transmembrane</keyword>
<evidence type="ECO:0000313" key="6">
    <source>
        <dbReference type="Proteomes" id="UP000193944"/>
    </source>
</evidence>
<reference evidence="5 6" key="2">
    <citation type="submission" date="2016-08" db="EMBL/GenBank/DDBJ databases">
        <title>Pervasive Adenine N6-methylation of Active Genes in Fungi.</title>
        <authorList>
            <consortium name="DOE Joint Genome Institute"/>
            <person name="Mondo S.J."/>
            <person name="Dannebaum R.O."/>
            <person name="Kuo R.C."/>
            <person name="Labutti K."/>
            <person name="Haridas S."/>
            <person name="Kuo A."/>
            <person name="Salamov A."/>
            <person name="Ahrendt S.R."/>
            <person name="Lipzen A."/>
            <person name="Sullivan W."/>
            <person name="Andreopoulos W.B."/>
            <person name="Clum A."/>
            <person name="Lindquist E."/>
            <person name="Daum C."/>
            <person name="Ramamoorthy G.K."/>
            <person name="Gryganskyi A."/>
            <person name="Culley D."/>
            <person name="Magnuson J.K."/>
            <person name="James T.Y."/>
            <person name="O'Malley M.A."/>
            <person name="Stajich J.E."/>
            <person name="Spatafora J.W."/>
            <person name="Visel A."/>
            <person name="Grigoriev I.V."/>
        </authorList>
    </citation>
    <scope>NUCLEOTIDE SEQUENCE [LARGE SCALE GENOMIC DNA]</scope>
    <source>
        <strain evidence="5 6">S4</strain>
    </source>
</reference>
<dbReference type="OrthoDB" id="676979at2759"/>
<dbReference type="Pfam" id="PF13855">
    <property type="entry name" value="LRR_8"/>
    <property type="match status" value="1"/>
</dbReference>
<evidence type="ECO:0000313" key="5">
    <source>
        <dbReference type="EMBL" id="ORX79650.1"/>
    </source>
</evidence>
<dbReference type="FunFam" id="3.80.10.10:FF:000041">
    <property type="entry name" value="LRR receptor-like serine/threonine-protein kinase ERECTA"/>
    <property type="match status" value="1"/>
</dbReference>
<comment type="caution">
    <text evidence="5">The sequence shown here is derived from an EMBL/GenBank/DDBJ whole genome shotgun (WGS) entry which is preliminary data.</text>
</comment>
<evidence type="ECO:0000256" key="4">
    <source>
        <dbReference type="SAM" id="SignalP"/>
    </source>
</evidence>
<dbReference type="SUPFAM" id="SSF52058">
    <property type="entry name" value="L domain-like"/>
    <property type="match status" value="1"/>
</dbReference>
<organism evidence="5 6">
    <name type="scientific">Anaeromyces robustus</name>
    <dbReference type="NCBI Taxonomy" id="1754192"/>
    <lineage>
        <taxon>Eukaryota</taxon>
        <taxon>Fungi</taxon>
        <taxon>Fungi incertae sedis</taxon>
        <taxon>Chytridiomycota</taxon>
        <taxon>Chytridiomycota incertae sedis</taxon>
        <taxon>Neocallimastigomycetes</taxon>
        <taxon>Neocallimastigales</taxon>
        <taxon>Neocallimastigaceae</taxon>
        <taxon>Anaeromyces</taxon>
    </lineage>
</organism>
<sequence>MHFLNKNLIATVATVLLFGSKVKAETDCEFLDGALQFLNDDIKKVFNVDKCCDFNGVRCDKDKNIIELKFNNVKKTNDITNFVDKIANLKNLAYLDLANDNIEGAIPKSLGSLTSLKNLNLAKNKFKGTIPYELKNLQNLEQFNLEGNPDLYGYVPYLSNVKGCAFKDSALCDVKNALCKGSVKVCTEEDIKKTNAENGNPDATSVTYEGEATNRDMNVYDMSNPYSYGYTGYNNYSNYGSYDYNNYYGNNAVGYGDWSNSAGYDNSYYNNGNYGTPYDNSYSTGYDTSFYDNGNANIFSNFGPNYTESDGTSFFGSLAAIIFYTILFSLLLFLCCACLICRTCCCADVREVKGTTTTHTIPTSTYRTNETSIKVHDEPRTYTTTTTTTKPYTTTTTATKPYTTTTTKY</sequence>
<name>A0A1Y1X1H0_9FUNG</name>
<accession>A0A1Y1X1H0</accession>
<dbReference type="PANTHER" id="PTHR48065">
    <property type="entry name" value="OS10G0469600 PROTEIN"/>
    <property type="match status" value="1"/>
</dbReference>
<feature type="chain" id="PRO_5012417759" evidence="4">
    <location>
        <begin position="25"/>
        <end position="409"/>
    </location>
</feature>
<dbReference type="STRING" id="1754192.A0A1Y1X1H0"/>
<reference evidence="5 6" key="1">
    <citation type="submission" date="2016-08" db="EMBL/GenBank/DDBJ databases">
        <title>A Parts List for Fungal Cellulosomes Revealed by Comparative Genomics.</title>
        <authorList>
            <consortium name="DOE Joint Genome Institute"/>
            <person name="Haitjema C.H."/>
            <person name="Gilmore S.P."/>
            <person name="Henske J.K."/>
            <person name="Solomon K.V."/>
            <person name="De Groot R."/>
            <person name="Kuo A."/>
            <person name="Mondo S.J."/>
            <person name="Salamov A.A."/>
            <person name="Labutti K."/>
            <person name="Zhao Z."/>
            <person name="Chiniquy J."/>
            <person name="Barry K."/>
            <person name="Brewer H.M."/>
            <person name="Purvine S.O."/>
            <person name="Wright A.T."/>
            <person name="Boxma B."/>
            <person name="Van Alen T."/>
            <person name="Hackstein J.H."/>
            <person name="Baker S.E."/>
            <person name="Grigoriev I.V."/>
            <person name="O'Malley M.A."/>
        </authorList>
    </citation>
    <scope>NUCLEOTIDE SEQUENCE [LARGE SCALE GENOMIC DNA]</scope>
    <source>
        <strain evidence="5 6">S4</strain>
    </source>
</reference>
<feature type="signal peptide" evidence="4">
    <location>
        <begin position="1"/>
        <end position="24"/>
    </location>
</feature>
<evidence type="ECO:0000256" key="1">
    <source>
        <dbReference type="ARBA" id="ARBA00022614"/>
    </source>
</evidence>
<proteinExistence type="predicted"/>
<keyword evidence="2" id="KW-0677">Repeat</keyword>
<keyword evidence="4" id="KW-0732">Signal</keyword>
<dbReference type="Proteomes" id="UP000193944">
    <property type="component" value="Unassembled WGS sequence"/>
</dbReference>
<keyword evidence="1" id="KW-0433">Leucine-rich repeat</keyword>
<keyword evidence="3" id="KW-0472">Membrane</keyword>
<gene>
    <name evidence="5" type="ORF">BCR32DRAFT_294307</name>
</gene>
<feature type="transmembrane region" description="Helical" evidence="3">
    <location>
        <begin position="314"/>
        <end position="340"/>
    </location>
</feature>
<dbReference type="PANTHER" id="PTHR48065:SF11">
    <property type="entry name" value="OS11G0213300 PROTEIN"/>
    <property type="match status" value="1"/>
</dbReference>
<dbReference type="InterPro" id="IPR001611">
    <property type="entry name" value="Leu-rich_rpt"/>
</dbReference>
<keyword evidence="6" id="KW-1185">Reference proteome</keyword>
<evidence type="ECO:0000256" key="2">
    <source>
        <dbReference type="ARBA" id="ARBA00022737"/>
    </source>
</evidence>
<dbReference type="AlphaFoldDB" id="A0A1Y1X1H0"/>
<dbReference type="InterPro" id="IPR032675">
    <property type="entry name" value="LRR_dom_sf"/>
</dbReference>
<dbReference type="Gene3D" id="3.80.10.10">
    <property type="entry name" value="Ribonuclease Inhibitor"/>
    <property type="match status" value="1"/>
</dbReference>